<accession>A0A368QYP4</accession>
<name>A0A368QYP4_SETIT</name>
<gene>
    <name evidence="2" type="ORF">SETIT_4G269500v2</name>
</gene>
<evidence type="ECO:0000256" key="1">
    <source>
        <dbReference type="SAM" id="MobiDB-lite"/>
    </source>
</evidence>
<dbReference type="PANTHER" id="PTHR34708">
    <property type="entry name" value="OS07G0440000 PROTEIN"/>
    <property type="match status" value="1"/>
</dbReference>
<reference evidence="2" key="1">
    <citation type="journal article" date="2012" name="Nat. Biotechnol.">
        <title>Reference genome sequence of the model plant Setaria.</title>
        <authorList>
            <person name="Bennetzen J.L."/>
            <person name="Schmutz J."/>
            <person name="Wang H."/>
            <person name="Percifield R."/>
            <person name="Hawkins J."/>
            <person name="Pontaroli A.C."/>
            <person name="Estep M."/>
            <person name="Feng L."/>
            <person name="Vaughn J.N."/>
            <person name="Grimwood J."/>
            <person name="Jenkins J."/>
            <person name="Barry K."/>
            <person name="Lindquist E."/>
            <person name="Hellsten U."/>
            <person name="Deshpande S."/>
            <person name="Wang X."/>
            <person name="Wu X."/>
            <person name="Mitros T."/>
            <person name="Triplett J."/>
            <person name="Yang X."/>
            <person name="Ye C.Y."/>
            <person name="Mauro-Herrera M."/>
            <person name="Wang L."/>
            <person name="Li P."/>
            <person name="Sharma M."/>
            <person name="Sharma R."/>
            <person name="Ronald P.C."/>
            <person name="Panaud O."/>
            <person name="Kellogg E.A."/>
            <person name="Brutnell T.P."/>
            <person name="Doust A.N."/>
            <person name="Tuskan G.A."/>
            <person name="Rokhsar D."/>
            <person name="Devos K.M."/>
        </authorList>
    </citation>
    <scope>NUCLEOTIDE SEQUENCE [LARGE SCALE GENOMIC DNA]</scope>
    <source>
        <strain evidence="2">Yugu1</strain>
    </source>
</reference>
<reference evidence="2" key="2">
    <citation type="submission" date="2015-07" db="EMBL/GenBank/DDBJ databases">
        <authorList>
            <person name="Noorani M."/>
        </authorList>
    </citation>
    <scope>NUCLEOTIDE SEQUENCE</scope>
    <source>
        <strain evidence="2">Yugu1</strain>
    </source>
</reference>
<organism evidence="2">
    <name type="scientific">Setaria italica</name>
    <name type="common">Foxtail millet</name>
    <name type="synonym">Panicum italicum</name>
    <dbReference type="NCBI Taxonomy" id="4555"/>
    <lineage>
        <taxon>Eukaryota</taxon>
        <taxon>Viridiplantae</taxon>
        <taxon>Streptophyta</taxon>
        <taxon>Embryophyta</taxon>
        <taxon>Tracheophyta</taxon>
        <taxon>Spermatophyta</taxon>
        <taxon>Magnoliopsida</taxon>
        <taxon>Liliopsida</taxon>
        <taxon>Poales</taxon>
        <taxon>Poaceae</taxon>
        <taxon>PACMAD clade</taxon>
        <taxon>Panicoideae</taxon>
        <taxon>Panicodae</taxon>
        <taxon>Paniceae</taxon>
        <taxon>Cenchrinae</taxon>
        <taxon>Setaria</taxon>
    </lineage>
</organism>
<dbReference type="EMBL" id="CM003531">
    <property type="protein sequence ID" value="RCV23065.1"/>
    <property type="molecule type" value="Genomic_DNA"/>
</dbReference>
<sequence length="638" mass="70233">MPHIEPKSRNGWLQGPAQSNGKPRRSRPCPPRRPAGTPSKLFPFLLPLFQFLIPNPLKNPPSSDETLTLSRLPHLPTPSAMEVIPGALPPPLSSGERCALELCSGDMIPRDLLLKIAQCLELSIRDKASMKMTSRWWSTALSTTAPFPSPPRGPFAEEVHPRRYASPSLRCSPCQTEEALASRDCAEEVQLRQSTMCDKILRETDSSGDEAVAKGPRGRDAGGPRAAIAGNLPSDLIICIAQKLLKSGSRTEVAQMRSVCKVWSSSFEIAGPLLIVSRHPPSPELITVMKVVSRGNDPPAMEKVHSLHPPPGDSVCWGAVNGLIATQNISTGRLLLNCLTCGYRVAMPNLQDDLLPKGVFQRNDKVVLALINDNAIKDHLVLVDGIALGEEMTQLYVRQIDDGEADNGLLHEADTDSGTLDGEEDENDEKISLNWAWAQYPGAQNHYPMRSVNFFKDVSFAGVTQGSTLIVDAVTRGLDDEMATVKAPRYEGEIIVPWMKNGQHIFVCEERAYMCVLFRSIQDVDLVEALCFSIRANENGDYVLEQVADIGPYSVYLGSNQSIVLPTLEGCPGRLPNTLYIEDCDGIVRNNRILAINISTQEIYQIQFPDNFVFAPVDRVDPMVSAWVWSPRDQCHLD</sequence>
<evidence type="ECO:0008006" key="3">
    <source>
        <dbReference type="Google" id="ProtNLM"/>
    </source>
</evidence>
<protein>
    <recommendedName>
        <fullName evidence="3">DUF295 domain-containing protein</fullName>
    </recommendedName>
</protein>
<feature type="region of interest" description="Disordered" evidence="1">
    <location>
        <begin position="1"/>
        <end position="34"/>
    </location>
</feature>
<proteinExistence type="predicted"/>
<dbReference type="PANTHER" id="PTHR34708:SF1">
    <property type="entry name" value="OS08G0126400 PROTEIN"/>
    <property type="match status" value="1"/>
</dbReference>
<feature type="region of interest" description="Disordered" evidence="1">
    <location>
        <begin position="206"/>
        <end position="226"/>
    </location>
</feature>
<dbReference type="OrthoDB" id="628096at2759"/>
<dbReference type="AlphaFoldDB" id="A0A368QYP4"/>
<evidence type="ECO:0000313" key="2">
    <source>
        <dbReference type="EMBL" id="RCV23065.1"/>
    </source>
</evidence>